<feature type="non-terminal residue" evidence="1">
    <location>
        <position position="1"/>
    </location>
</feature>
<protein>
    <submittedName>
        <fullName evidence="1">14547_t:CDS:1</fullName>
    </submittedName>
</protein>
<proteinExistence type="predicted"/>
<keyword evidence="2" id="KW-1185">Reference proteome</keyword>
<gene>
    <name evidence="1" type="ORF">RPERSI_LOCUS27410</name>
</gene>
<feature type="non-terminal residue" evidence="1">
    <location>
        <position position="66"/>
    </location>
</feature>
<dbReference type="Proteomes" id="UP000789920">
    <property type="component" value="Unassembled WGS sequence"/>
</dbReference>
<accession>A0ACA9S7Y8</accession>
<comment type="caution">
    <text evidence="1">The sequence shown here is derived from an EMBL/GenBank/DDBJ whole genome shotgun (WGS) entry which is preliminary data.</text>
</comment>
<sequence>LHKYSDNYQQLLRNWFVYFLVAKFFEENNRLKYSTLISLQLVNNESSRVAIKNTNLGAAVAIHQLH</sequence>
<organism evidence="1 2">
    <name type="scientific">Racocetra persica</name>
    <dbReference type="NCBI Taxonomy" id="160502"/>
    <lineage>
        <taxon>Eukaryota</taxon>
        <taxon>Fungi</taxon>
        <taxon>Fungi incertae sedis</taxon>
        <taxon>Mucoromycota</taxon>
        <taxon>Glomeromycotina</taxon>
        <taxon>Glomeromycetes</taxon>
        <taxon>Diversisporales</taxon>
        <taxon>Gigasporaceae</taxon>
        <taxon>Racocetra</taxon>
    </lineage>
</organism>
<dbReference type="EMBL" id="CAJVQC010096658">
    <property type="protein sequence ID" value="CAG8829103.1"/>
    <property type="molecule type" value="Genomic_DNA"/>
</dbReference>
<name>A0ACA9S7Y8_9GLOM</name>
<evidence type="ECO:0000313" key="1">
    <source>
        <dbReference type="EMBL" id="CAG8829103.1"/>
    </source>
</evidence>
<reference evidence="1" key="1">
    <citation type="submission" date="2021-06" db="EMBL/GenBank/DDBJ databases">
        <authorList>
            <person name="Kallberg Y."/>
            <person name="Tangrot J."/>
            <person name="Rosling A."/>
        </authorList>
    </citation>
    <scope>NUCLEOTIDE SEQUENCE</scope>
    <source>
        <strain evidence="1">MA461A</strain>
    </source>
</reference>
<evidence type="ECO:0000313" key="2">
    <source>
        <dbReference type="Proteomes" id="UP000789920"/>
    </source>
</evidence>